<dbReference type="PROSITE" id="PS00237">
    <property type="entry name" value="G_PROTEIN_RECEP_F1_1"/>
    <property type="match status" value="1"/>
</dbReference>
<dbReference type="Proteomes" id="UP001501940">
    <property type="component" value="Chromosome 7"/>
</dbReference>
<dbReference type="GO" id="GO:0004930">
    <property type="term" value="F:G protein-coupled receptor activity"/>
    <property type="evidence" value="ECO:0007669"/>
    <property type="project" value="UniProtKB-KW"/>
</dbReference>
<organism evidence="16 17">
    <name type="scientific">Amphiprion ocellaris</name>
    <name type="common">Clown anemonefish</name>
    <dbReference type="NCBI Taxonomy" id="80972"/>
    <lineage>
        <taxon>Eukaryota</taxon>
        <taxon>Metazoa</taxon>
        <taxon>Chordata</taxon>
        <taxon>Craniata</taxon>
        <taxon>Vertebrata</taxon>
        <taxon>Euteleostomi</taxon>
        <taxon>Actinopterygii</taxon>
        <taxon>Neopterygii</taxon>
        <taxon>Teleostei</taxon>
        <taxon>Neoteleostei</taxon>
        <taxon>Acanthomorphata</taxon>
        <taxon>Ovalentaria</taxon>
        <taxon>Pomacentridae</taxon>
        <taxon>Amphiprion</taxon>
    </lineage>
</organism>
<dbReference type="SUPFAM" id="SSF81321">
    <property type="entry name" value="Family A G protein-coupled receptor-like"/>
    <property type="match status" value="1"/>
</dbReference>
<evidence type="ECO:0000313" key="16">
    <source>
        <dbReference type="Ensembl" id="ENSAOCP00000017720.2"/>
    </source>
</evidence>
<dbReference type="GO" id="GO:0005886">
    <property type="term" value="C:plasma membrane"/>
    <property type="evidence" value="ECO:0007669"/>
    <property type="project" value="UniProtKB-SubCell"/>
</dbReference>
<evidence type="ECO:0000313" key="17">
    <source>
        <dbReference type="Proteomes" id="UP001501940"/>
    </source>
</evidence>
<evidence type="ECO:0000256" key="12">
    <source>
        <dbReference type="ARBA" id="ARBA00023224"/>
    </source>
</evidence>
<dbReference type="InterPro" id="IPR000276">
    <property type="entry name" value="GPCR_Rhodpsn"/>
</dbReference>
<dbReference type="GO" id="GO:0005549">
    <property type="term" value="F:odorant binding"/>
    <property type="evidence" value="ECO:0007669"/>
    <property type="project" value="TreeGrafter"/>
</dbReference>
<dbReference type="InterPro" id="IPR052921">
    <property type="entry name" value="GPCR1_Superfamily_Member"/>
</dbReference>
<dbReference type="OMA" id="ISHHACI"/>
<keyword evidence="6 14" id="KW-1133">Transmembrane helix</keyword>
<dbReference type="GeneTree" id="ENSGT00940000165062"/>
<keyword evidence="11" id="KW-0325">Glycoprotein</keyword>
<feature type="transmembrane region" description="Helical" evidence="14">
    <location>
        <begin position="195"/>
        <end position="217"/>
    </location>
</feature>
<dbReference type="InterPro" id="IPR017452">
    <property type="entry name" value="GPCR_Rhodpsn_7TM"/>
</dbReference>
<evidence type="ECO:0000256" key="6">
    <source>
        <dbReference type="ARBA" id="ARBA00022989"/>
    </source>
</evidence>
<dbReference type="PRINTS" id="PR00237">
    <property type="entry name" value="GPCRRHODOPSN"/>
</dbReference>
<evidence type="ECO:0000256" key="1">
    <source>
        <dbReference type="ARBA" id="ARBA00004651"/>
    </source>
</evidence>
<dbReference type="FunFam" id="1.20.1070.10:FF:000024">
    <property type="entry name" value="Olfactory receptor"/>
    <property type="match status" value="1"/>
</dbReference>
<dbReference type="Gene3D" id="1.20.1070.10">
    <property type="entry name" value="Rhodopsin 7-helix transmembrane proteins"/>
    <property type="match status" value="1"/>
</dbReference>
<feature type="transmembrane region" description="Helical" evidence="14">
    <location>
        <begin position="238"/>
        <end position="262"/>
    </location>
</feature>
<keyword evidence="9" id="KW-1015">Disulfide bond</keyword>
<evidence type="ECO:0000256" key="4">
    <source>
        <dbReference type="ARBA" id="ARBA00022692"/>
    </source>
</evidence>
<keyword evidence="10 13" id="KW-0675">Receptor</keyword>
<feature type="transmembrane region" description="Helical" evidence="14">
    <location>
        <begin position="97"/>
        <end position="119"/>
    </location>
</feature>
<dbReference type="AlphaFoldDB" id="A0A3Q1BTR7"/>
<feature type="transmembrane region" description="Helical" evidence="14">
    <location>
        <begin position="23"/>
        <end position="46"/>
    </location>
</feature>
<accession>A0A3Q1BTR7</accession>
<keyword evidence="7 13" id="KW-0297">G-protein coupled receptor</keyword>
<dbReference type="PRINTS" id="PR00245">
    <property type="entry name" value="OLFACTORYR"/>
</dbReference>
<feature type="transmembrane region" description="Helical" evidence="14">
    <location>
        <begin position="58"/>
        <end position="77"/>
    </location>
</feature>
<evidence type="ECO:0000256" key="2">
    <source>
        <dbReference type="ARBA" id="ARBA00022475"/>
    </source>
</evidence>
<dbReference type="PANTHER" id="PTHR26451:SF854">
    <property type="entry name" value="ODORANT RECEPTOR-RELATED"/>
    <property type="match status" value="1"/>
</dbReference>
<protein>
    <recommendedName>
        <fullName evidence="14">Olfactory receptor</fullName>
    </recommendedName>
</protein>
<keyword evidence="4 13" id="KW-0812">Transmembrane</keyword>
<proteinExistence type="inferred from homology"/>
<evidence type="ECO:0000256" key="13">
    <source>
        <dbReference type="RuleBase" id="RU000688"/>
    </source>
</evidence>
<feature type="transmembrane region" description="Helical" evidence="14">
    <location>
        <begin position="140"/>
        <end position="161"/>
    </location>
</feature>
<keyword evidence="3 14" id="KW-0716">Sensory transduction</keyword>
<dbReference type="PROSITE" id="PS50262">
    <property type="entry name" value="G_PROTEIN_RECEP_F1_2"/>
    <property type="match status" value="1"/>
</dbReference>
<evidence type="ECO:0000259" key="15">
    <source>
        <dbReference type="PROSITE" id="PS50262"/>
    </source>
</evidence>
<reference evidence="16 17" key="1">
    <citation type="submission" date="2022-01" db="EMBL/GenBank/DDBJ databases">
        <title>A chromosome-scale genome assembly of the false clownfish, Amphiprion ocellaris.</title>
        <authorList>
            <person name="Ryu T."/>
        </authorList>
    </citation>
    <scope>NUCLEOTIDE SEQUENCE [LARGE SCALE GENOMIC DNA]</scope>
</reference>
<reference evidence="16" key="2">
    <citation type="submission" date="2025-08" db="UniProtKB">
        <authorList>
            <consortium name="Ensembl"/>
        </authorList>
    </citation>
    <scope>IDENTIFICATION</scope>
</reference>
<evidence type="ECO:0000256" key="10">
    <source>
        <dbReference type="ARBA" id="ARBA00023170"/>
    </source>
</evidence>
<evidence type="ECO:0000256" key="14">
    <source>
        <dbReference type="RuleBase" id="RU363047"/>
    </source>
</evidence>
<keyword evidence="12 13" id="KW-0807">Transducer</keyword>
<dbReference type="PANTHER" id="PTHR26451">
    <property type="entry name" value="G_PROTEIN_RECEP_F1_2 DOMAIN-CONTAINING PROTEIN"/>
    <property type="match status" value="1"/>
</dbReference>
<comment type="similarity">
    <text evidence="13">Belongs to the G-protein coupled receptor 1 family.</text>
</comment>
<evidence type="ECO:0000256" key="3">
    <source>
        <dbReference type="ARBA" id="ARBA00022606"/>
    </source>
</evidence>
<comment type="subcellular location">
    <subcellularLocation>
        <location evidence="1 14">Cell membrane</location>
        <topology evidence="1 14">Multi-pass membrane protein</topology>
    </subcellularLocation>
</comment>
<evidence type="ECO:0000256" key="9">
    <source>
        <dbReference type="ARBA" id="ARBA00023157"/>
    </source>
</evidence>
<keyword evidence="8 14" id="KW-0472">Membrane</keyword>
<keyword evidence="2 14" id="KW-1003">Cell membrane</keyword>
<dbReference type="InterPro" id="IPR000725">
    <property type="entry name" value="Olfact_rcpt"/>
</dbReference>
<dbReference type="Ensembl" id="ENSAOCT00000027105.2">
    <property type="protein sequence ID" value="ENSAOCP00000017720.2"/>
    <property type="gene ID" value="ENSAOCG00000001649.2"/>
</dbReference>
<evidence type="ECO:0000256" key="5">
    <source>
        <dbReference type="ARBA" id="ARBA00022725"/>
    </source>
</evidence>
<reference evidence="16" key="3">
    <citation type="submission" date="2025-09" db="UniProtKB">
        <authorList>
            <consortium name="Ensembl"/>
        </authorList>
    </citation>
    <scope>IDENTIFICATION</scope>
</reference>
<name>A0A3Q1BTR7_AMPOC</name>
<evidence type="ECO:0000256" key="8">
    <source>
        <dbReference type="ARBA" id="ARBA00023136"/>
    </source>
</evidence>
<evidence type="ECO:0000256" key="11">
    <source>
        <dbReference type="ARBA" id="ARBA00023180"/>
    </source>
</evidence>
<feature type="domain" description="G-protein coupled receptors family 1 profile" evidence="15">
    <location>
        <begin position="40"/>
        <end position="289"/>
    </location>
</feature>
<dbReference type="Pfam" id="PF13853">
    <property type="entry name" value="7tm_4"/>
    <property type="match status" value="1"/>
</dbReference>
<evidence type="ECO:0000256" key="7">
    <source>
        <dbReference type="ARBA" id="ARBA00023040"/>
    </source>
</evidence>
<sequence>MDGNSSLRNLLTLETLSLSTTHIYPAFIFGTVTYLFIVFCNLLILITIAVRKKLHKPMFILLFNLPISDMIGATAFFPQVLLNIVTQKRLISFPACITQAFLIHFYGTGNLLILSAMAYDRYVAICCPLRYNTIMTPHTLMRIVISVWVLSFSFIIIVIILTARLKACRTNIVDLYCNNPSLLKLTCEDITVNNYYGFTASFVIQAGSLSILMYTYAQILRTCVMTNQRDARQKAMQTCGTHLVVVLILQISTAFTLISHRLDSVSPLLRRACGVSILIFPPVLDPIIYGLKVKELKYVGVNFFISNRYRTI</sequence>
<keyword evidence="5 14" id="KW-0552">Olfaction</keyword>
<keyword evidence="17" id="KW-1185">Reference proteome</keyword>
<feature type="transmembrane region" description="Helical" evidence="14">
    <location>
        <begin position="268"/>
        <end position="288"/>
    </location>
</feature>
<dbReference type="GO" id="GO:0004984">
    <property type="term" value="F:olfactory receptor activity"/>
    <property type="evidence" value="ECO:0007669"/>
    <property type="project" value="InterPro"/>
</dbReference>